<name>A0A679J0I9_9HYPH</name>
<dbReference type="EMBL" id="LR743504">
    <property type="protein sequence ID" value="CAA2105775.1"/>
    <property type="molecule type" value="Genomic_DNA"/>
</dbReference>
<gene>
    <name evidence="7" type="primary">ecfG_6</name>
    <name evidence="7" type="ORF">MBUL_03360</name>
</gene>
<dbReference type="Pfam" id="PF08281">
    <property type="entry name" value="Sigma70_r4_2"/>
    <property type="match status" value="1"/>
</dbReference>
<dbReference type="InterPro" id="IPR014284">
    <property type="entry name" value="RNA_pol_sigma-70_dom"/>
</dbReference>
<dbReference type="SUPFAM" id="SSF88659">
    <property type="entry name" value="Sigma3 and sigma4 domains of RNA polymerase sigma factors"/>
    <property type="match status" value="1"/>
</dbReference>
<feature type="domain" description="RNA polymerase sigma factor 70 region 4 type 2" evidence="6">
    <location>
        <begin position="164"/>
        <end position="216"/>
    </location>
</feature>
<reference evidence="7" key="1">
    <citation type="submission" date="2019-12" db="EMBL/GenBank/DDBJ databases">
        <authorList>
            <person name="Cremers G."/>
        </authorList>
    </citation>
    <scope>NUCLEOTIDE SEQUENCE</scope>
    <source>
        <strain evidence="7">Mbul1</strain>
    </source>
</reference>
<keyword evidence="4" id="KW-0804">Transcription</keyword>
<protein>
    <submittedName>
        <fullName evidence="7">ECF RNA polymerase sigma factor EcfG</fullName>
    </submittedName>
</protein>
<dbReference type="InterPro" id="IPR039425">
    <property type="entry name" value="RNA_pol_sigma-70-like"/>
</dbReference>
<dbReference type="AlphaFoldDB" id="A0A679J0I9"/>
<evidence type="ECO:0000259" key="6">
    <source>
        <dbReference type="Pfam" id="PF08281"/>
    </source>
</evidence>
<dbReference type="InterPro" id="IPR013325">
    <property type="entry name" value="RNA_pol_sigma_r2"/>
</dbReference>
<keyword evidence="3" id="KW-0731">Sigma factor</keyword>
<keyword evidence="2" id="KW-0805">Transcription regulation</keyword>
<dbReference type="Pfam" id="PF04542">
    <property type="entry name" value="Sigma70_r2"/>
    <property type="match status" value="1"/>
</dbReference>
<proteinExistence type="inferred from homology"/>
<dbReference type="GO" id="GO:0016987">
    <property type="term" value="F:sigma factor activity"/>
    <property type="evidence" value="ECO:0007669"/>
    <property type="project" value="UniProtKB-KW"/>
</dbReference>
<evidence type="ECO:0000256" key="1">
    <source>
        <dbReference type="ARBA" id="ARBA00010641"/>
    </source>
</evidence>
<dbReference type="InterPro" id="IPR013249">
    <property type="entry name" value="RNA_pol_sigma70_r4_t2"/>
</dbReference>
<accession>A0A679J0I9</accession>
<dbReference type="CDD" id="cd06171">
    <property type="entry name" value="Sigma70_r4"/>
    <property type="match status" value="1"/>
</dbReference>
<dbReference type="SUPFAM" id="SSF88946">
    <property type="entry name" value="Sigma2 domain of RNA polymerase sigma factors"/>
    <property type="match status" value="1"/>
</dbReference>
<sequence>MHASILSDEPSPSEGLPRHVQDQIGRRLDELIPSASAVDTDTRLGRVLLRLRAALLDAEAERQITKAFGDDLIALVPRLRRFALLRTGNTAEADDMVQATLMRAWEHRSRFKEGTNLVAWLFTILRNAHLNQRKRLRREIEDVDGAIAGALSSPPDQEHRVALVALQGALDALPAEQRETLLLVTVDGLRHEEAAAILGCPVGTVKSRVSRAREHLATALGLS</sequence>
<dbReference type="InterPro" id="IPR013324">
    <property type="entry name" value="RNA_pol_sigma_r3/r4-like"/>
</dbReference>
<organism evidence="7">
    <name type="scientific">Methylobacterium bullatum</name>
    <dbReference type="NCBI Taxonomy" id="570505"/>
    <lineage>
        <taxon>Bacteria</taxon>
        <taxon>Pseudomonadati</taxon>
        <taxon>Pseudomonadota</taxon>
        <taxon>Alphaproteobacteria</taxon>
        <taxon>Hyphomicrobiales</taxon>
        <taxon>Methylobacteriaceae</taxon>
        <taxon>Methylobacterium</taxon>
    </lineage>
</organism>
<dbReference type="PANTHER" id="PTHR43133">
    <property type="entry name" value="RNA POLYMERASE ECF-TYPE SIGMA FACTO"/>
    <property type="match status" value="1"/>
</dbReference>
<evidence type="ECO:0000256" key="3">
    <source>
        <dbReference type="ARBA" id="ARBA00023082"/>
    </source>
</evidence>
<evidence type="ECO:0000313" key="7">
    <source>
        <dbReference type="EMBL" id="CAA2105775.1"/>
    </source>
</evidence>
<evidence type="ECO:0000259" key="5">
    <source>
        <dbReference type="Pfam" id="PF04542"/>
    </source>
</evidence>
<dbReference type="GO" id="GO:0006352">
    <property type="term" value="P:DNA-templated transcription initiation"/>
    <property type="evidence" value="ECO:0007669"/>
    <property type="project" value="InterPro"/>
</dbReference>
<dbReference type="Gene3D" id="1.10.10.10">
    <property type="entry name" value="Winged helix-like DNA-binding domain superfamily/Winged helix DNA-binding domain"/>
    <property type="match status" value="1"/>
</dbReference>
<comment type="similarity">
    <text evidence="1">Belongs to the sigma-70 factor family. ECF subfamily.</text>
</comment>
<evidence type="ECO:0000256" key="2">
    <source>
        <dbReference type="ARBA" id="ARBA00023015"/>
    </source>
</evidence>
<dbReference type="InterPro" id="IPR036388">
    <property type="entry name" value="WH-like_DNA-bd_sf"/>
</dbReference>
<dbReference type="InterPro" id="IPR007627">
    <property type="entry name" value="RNA_pol_sigma70_r2"/>
</dbReference>
<dbReference type="GO" id="GO:0003677">
    <property type="term" value="F:DNA binding"/>
    <property type="evidence" value="ECO:0007669"/>
    <property type="project" value="InterPro"/>
</dbReference>
<dbReference type="PANTHER" id="PTHR43133:SF25">
    <property type="entry name" value="RNA POLYMERASE SIGMA FACTOR RFAY-RELATED"/>
    <property type="match status" value="1"/>
</dbReference>
<dbReference type="NCBIfam" id="TIGR02937">
    <property type="entry name" value="sigma70-ECF"/>
    <property type="match status" value="1"/>
</dbReference>
<dbReference type="Gene3D" id="1.10.1740.10">
    <property type="match status" value="1"/>
</dbReference>
<feature type="domain" description="RNA polymerase sigma-70 region 2" evidence="5">
    <location>
        <begin position="75"/>
        <end position="138"/>
    </location>
</feature>
<evidence type="ECO:0000256" key="4">
    <source>
        <dbReference type="ARBA" id="ARBA00023163"/>
    </source>
</evidence>